<proteinExistence type="predicted"/>
<organism evidence="1">
    <name type="scientific">marine sediment metagenome</name>
    <dbReference type="NCBI Taxonomy" id="412755"/>
    <lineage>
        <taxon>unclassified sequences</taxon>
        <taxon>metagenomes</taxon>
        <taxon>ecological metagenomes</taxon>
    </lineage>
</organism>
<sequence length="227" mass="27606">MATEEIRVCNKCHIEKPISGYRYRKDERIYRGICRQCEWIARKKSELKNLSPERKKTLQQYHQKKAKQYYYENIEKHKEKNRLWHKRNSEYAANHSRQYRKDNKSKNRKYARKYYKTIRKNDFNYIFAQGIRDRIRKALKAQRANKNNTTCELTGCDRTELRKYLESLFTEGMSWDNQGRNGWHIDHIRPCVSFDLTDPEQQKICFHYSNLQPLWAEDNRKKGAKVG</sequence>
<evidence type="ECO:0000313" key="1">
    <source>
        <dbReference type="EMBL" id="KKK67837.1"/>
    </source>
</evidence>
<name>A0A0F8XF81_9ZZZZ</name>
<comment type="caution">
    <text evidence="1">The sequence shown here is derived from an EMBL/GenBank/DDBJ whole genome shotgun (WGS) entry which is preliminary data.</text>
</comment>
<dbReference type="EMBL" id="LAZR01059414">
    <property type="protein sequence ID" value="KKK67837.1"/>
    <property type="molecule type" value="Genomic_DNA"/>
</dbReference>
<reference evidence="1" key="1">
    <citation type="journal article" date="2015" name="Nature">
        <title>Complex archaea that bridge the gap between prokaryotes and eukaryotes.</title>
        <authorList>
            <person name="Spang A."/>
            <person name="Saw J.H."/>
            <person name="Jorgensen S.L."/>
            <person name="Zaremba-Niedzwiedzka K."/>
            <person name="Martijn J."/>
            <person name="Lind A.E."/>
            <person name="van Eijk R."/>
            <person name="Schleper C."/>
            <person name="Guy L."/>
            <person name="Ettema T.J."/>
        </authorList>
    </citation>
    <scope>NUCLEOTIDE SEQUENCE</scope>
</reference>
<gene>
    <name evidence="1" type="ORF">LCGC14_2950090</name>
</gene>
<protein>
    <submittedName>
        <fullName evidence="1">Uncharacterized protein</fullName>
    </submittedName>
</protein>
<dbReference type="AlphaFoldDB" id="A0A0F8XF81"/>
<accession>A0A0F8XF81</accession>